<dbReference type="InterPro" id="IPR011099">
    <property type="entry name" value="Glyco_hydro_67_C"/>
</dbReference>
<dbReference type="EMBL" id="JXKC01000001">
    <property type="protein sequence ID" value="PCS20439.1"/>
    <property type="molecule type" value="Genomic_DNA"/>
</dbReference>
<reference evidence="2 3" key="1">
    <citation type="submission" date="2014-12" db="EMBL/GenBank/DDBJ databases">
        <title>Draft genome sequences of 10 type strains of Lactococcus.</title>
        <authorList>
            <person name="Sun Z."/>
            <person name="Zhong Z."/>
            <person name="Liu W."/>
            <person name="Zhang W."/>
            <person name="Zhang H."/>
        </authorList>
    </citation>
    <scope>NUCLEOTIDE SEQUENCE [LARGE SCALE GENOMIC DNA]</scope>
    <source>
        <strain evidence="2 3">DSM 21502</strain>
    </source>
</reference>
<dbReference type="InterPro" id="IPR037054">
    <property type="entry name" value="A-glucoronidase_C_sf"/>
</dbReference>
<proteinExistence type="predicted"/>
<name>A0A2A5SWX8_LACLC</name>
<dbReference type="SUPFAM" id="SSF51445">
    <property type="entry name" value="(Trans)glycosidases"/>
    <property type="match status" value="1"/>
</dbReference>
<dbReference type="GO" id="GO:0045493">
    <property type="term" value="P:xylan catabolic process"/>
    <property type="evidence" value="ECO:0007669"/>
    <property type="project" value="InterPro"/>
</dbReference>
<sequence>MKGQVDEATYDNVADRLERQLENARNWRDQVNTYFYRMSGIPDDKGREIYR</sequence>
<protein>
    <recommendedName>
        <fullName evidence="1">Glycosyl hydrolase family 67 C-terminal domain-containing protein</fullName>
    </recommendedName>
</protein>
<accession>A0A2A5SWX8</accession>
<organism evidence="2 3">
    <name type="scientific">Lactococcus cremoris subsp. tructae</name>
    <dbReference type="NCBI Taxonomy" id="542833"/>
    <lineage>
        <taxon>Bacteria</taxon>
        <taxon>Bacillati</taxon>
        <taxon>Bacillota</taxon>
        <taxon>Bacilli</taxon>
        <taxon>Lactobacillales</taxon>
        <taxon>Streptococcaceae</taxon>
        <taxon>Lactococcus</taxon>
    </lineage>
</organism>
<evidence type="ECO:0000259" key="1">
    <source>
        <dbReference type="Pfam" id="PF07477"/>
    </source>
</evidence>
<evidence type="ECO:0000313" key="3">
    <source>
        <dbReference type="Proteomes" id="UP000218711"/>
    </source>
</evidence>
<dbReference type="InterPro" id="IPR017853">
    <property type="entry name" value="GH"/>
</dbReference>
<evidence type="ECO:0000313" key="2">
    <source>
        <dbReference type="EMBL" id="PCS20439.1"/>
    </source>
</evidence>
<dbReference type="Gene3D" id="3.90.1330.10">
    <property type="entry name" value="Alpha-glucuronidase, C-terminal domain"/>
    <property type="match status" value="1"/>
</dbReference>
<comment type="caution">
    <text evidence="2">The sequence shown here is derived from an EMBL/GenBank/DDBJ whole genome shotgun (WGS) entry which is preliminary data.</text>
</comment>
<feature type="domain" description="Glycosyl hydrolase family 67 C-terminal" evidence="1">
    <location>
        <begin position="1"/>
        <end position="48"/>
    </location>
</feature>
<dbReference type="AlphaFoldDB" id="A0A2A5SWX8"/>
<dbReference type="GO" id="GO:0046559">
    <property type="term" value="F:alpha-glucuronidase activity"/>
    <property type="evidence" value="ECO:0007669"/>
    <property type="project" value="InterPro"/>
</dbReference>
<gene>
    <name evidence="2" type="ORF">RU92_GL000087</name>
</gene>
<dbReference type="GO" id="GO:0005576">
    <property type="term" value="C:extracellular region"/>
    <property type="evidence" value="ECO:0007669"/>
    <property type="project" value="InterPro"/>
</dbReference>
<dbReference type="Proteomes" id="UP000218711">
    <property type="component" value="Unassembled WGS sequence"/>
</dbReference>
<dbReference type="Pfam" id="PF07477">
    <property type="entry name" value="Glyco_hydro_67C"/>
    <property type="match status" value="1"/>
</dbReference>